<dbReference type="InterPro" id="IPR029061">
    <property type="entry name" value="THDP-binding"/>
</dbReference>
<dbReference type="GO" id="GO:0030976">
    <property type="term" value="F:thiamine pyrophosphate binding"/>
    <property type="evidence" value="ECO:0007669"/>
    <property type="project" value="InterPro"/>
</dbReference>
<keyword evidence="9 12" id="KW-0786">Thiamine pyrophosphate</keyword>
<dbReference type="AlphaFoldDB" id="A0A1V6QDZ5"/>
<dbReference type="EMBL" id="MDYN01000006">
    <property type="protein sequence ID" value="OQD87207.1"/>
    <property type="molecule type" value="Genomic_DNA"/>
</dbReference>
<organism evidence="16 17">
    <name type="scientific">Penicillium antarcticum</name>
    <dbReference type="NCBI Taxonomy" id="416450"/>
    <lineage>
        <taxon>Eukaryota</taxon>
        <taxon>Fungi</taxon>
        <taxon>Dikarya</taxon>
        <taxon>Ascomycota</taxon>
        <taxon>Pezizomycotina</taxon>
        <taxon>Eurotiomycetes</taxon>
        <taxon>Eurotiomycetidae</taxon>
        <taxon>Eurotiales</taxon>
        <taxon>Aspergillaceae</taxon>
        <taxon>Penicillium</taxon>
    </lineage>
</organism>
<evidence type="ECO:0000256" key="11">
    <source>
        <dbReference type="PIRSR" id="PIRSR036565-2"/>
    </source>
</evidence>
<evidence type="ECO:0000259" key="13">
    <source>
        <dbReference type="Pfam" id="PF00205"/>
    </source>
</evidence>
<dbReference type="SUPFAM" id="SSF52467">
    <property type="entry name" value="DHS-like NAD/FAD-binding domain"/>
    <property type="match status" value="1"/>
</dbReference>
<dbReference type="InterPro" id="IPR012110">
    <property type="entry name" value="PDC/IPDC-like"/>
</dbReference>
<dbReference type="FunFam" id="3.40.50.970:FF:000019">
    <property type="entry name" value="Pyruvate decarboxylase isozyme"/>
    <property type="match status" value="1"/>
</dbReference>
<evidence type="ECO:0000256" key="9">
    <source>
        <dbReference type="ARBA" id="ARBA00023052"/>
    </source>
</evidence>
<protein>
    <recommendedName>
        <fullName evidence="5">Pyruvate decarboxylase</fullName>
        <ecNumber evidence="4">4.1.1.1</ecNumber>
    </recommendedName>
</protein>
<evidence type="ECO:0000259" key="14">
    <source>
        <dbReference type="Pfam" id="PF02775"/>
    </source>
</evidence>
<evidence type="ECO:0000313" key="16">
    <source>
        <dbReference type="EMBL" id="OQD87207.1"/>
    </source>
</evidence>
<dbReference type="Proteomes" id="UP000191672">
    <property type="component" value="Unassembled WGS sequence"/>
</dbReference>
<accession>A0A1V6QDZ5</accession>
<dbReference type="PANTHER" id="PTHR43452:SF11">
    <property type="entry name" value="PYRUVATE DECARBOXYLASE"/>
    <property type="match status" value="1"/>
</dbReference>
<keyword evidence="17" id="KW-1185">Reference proteome</keyword>
<keyword evidence="8 11" id="KW-0460">Magnesium</keyword>
<dbReference type="EC" id="4.1.1.1" evidence="4"/>
<dbReference type="GO" id="GO:0005829">
    <property type="term" value="C:cytosol"/>
    <property type="evidence" value="ECO:0007669"/>
    <property type="project" value="TreeGrafter"/>
</dbReference>
<dbReference type="InterPro" id="IPR047214">
    <property type="entry name" value="TPP_PDC_IPDC"/>
</dbReference>
<dbReference type="InterPro" id="IPR012001">
    <property type="entry name" value="Thiamin_PyroP_enz_TPP-bd_dom"/>
</dbReference>
<dbReference type="PIRSF" id="PIRSF036565">
    <property type="entry name" value="Pyruvt_ip_decrb"/>
    <property type="match status" value="1"/>
</dbReference>
<dbReference type="Pfam" id="PF02775">
    <property type="entry name" value="TPP_enzyme_C"/>
    <property type="match status" value="1"/>
</dbReference>
<dbReference type="SUPFAM" id="SSF52518">
    <property type="entry name" value="Thiamin diphosphate-binding fold (THDP-binding)"/>
    <property type="match status" value="2"/>
</dbReference>
<dbReference type="GO" id="GO:0004737">
    <property type="term" value="F:pyruvate decarboxylase activity"/>
    <property type="evidence" value="ECO:0007669"/>
    <property type="project" value="UniProtKB-EC"/>
</dbReference>
<dbReference type="PANTHER" id="PTHR43452">
    <property type="entry name" value="PYRUVATE DECARBOXYLASE"/>
    <property type="match status" value="1"/>
</dbReference>
<feature type="binding site" evidence="11">
    <location>
        <position position="448"/>
    </location>
    <ligand>
        <name>Mg(2+)</name>
        <dbReference type="ChEBI" id="CHEBI:18420"/>
    </ligand>
</feature>
<evidence type="ECO:0000256" key="4">
    <source>
        <dbReference type="ARBA" id="ARBA00013202"/>
    </source>
</evidence>
<dbReference type="CDD" id="cd02005">
    <property type="entry name" value="TPP_PDC_IPDC"/>
    <property type="match status" value="1"/>
</dbReference>
<dbReference type="GO" id="GO:0005634">
    <property type="term" value="C:nucleus"/>
    <property type="evidence" value="ECO:0007669"/>
    <property type="project" value="TreeGrafter"/>
</dbReference>
<feature type="domain" description="Thiamine pyrophosphate enzyme central" evidence="13">
    <location>
        <begin position="201"/>
        <end position="318"/>
    </location>
</feature>
<comment type="caution">
    <text evidence="16">The sequence shown here is derived from an EMBL/GenBank/DDBJ whole genome shotgun (WGS) entry which is preliminary data.</text>
</comment>
<dbReference type="OrthoDB" id="3970464at2759"/>
<evidence type="ECO:0000313" key="17">
    <source>
        <dbReference type="Proteomes" id="UP000191672"/>
    </source>
</evidence>
<feature type="domain" description="Thiamine pyrophosphate enzyme N-terminal TPP-binding" evidence="15">
    <location>
        <begin position="7"/>
        <end position="116"/>
    </location>
</feature>
<comment type="cofactor">
    <cofactor evidence="11">
        <name>Mg(2+)</name>
        <dbReference type="ChEBI" id="CHEBI:18420"/>
    </cofactor>
    <text evidence="11">Binds 1 Mg(2+) per subunit.</text>
</comment>
<dbReference type="InterPro" id="IPR047213">
    <property type="entry name" value="TPP_PYR_PDC_IPDC-like"/>
</dbReference>
<proteinExistence type="inferred from homology"/>
<keyword evidence="7" id="KW-0210">Decarboxylase</keyword>
<feature type="domain" description="Thiamine pyrophosphate enzyme TPP-binding" evidence="14">
    <location>
        <begin position="399"/>
        <end position="532"/>
    </location>
</feature>
<keyword evidence="6 11" id="KW-0479">Metal-binding</keyword>
<dbReference type="FunFam" id="3.40.50.970:FF:000024">
    <property type="entry name" value="Pyruvate decarboxylase isozyme"/>
    <property type="match status" value="1"/>
</dbReference>
<dbReference type="InterPro" id="IPR012000">
    <property type="entry name" value="Thiamin_PyroP_enz_cen_dom"/>
</dbReference>
<comment type="catalytic activity">
    <reaction evidence="1">
        <text>a 2-oxocarboxylate + H(+) = an aldehyde + CO2</text>
        <dbReference type="Rhea" id="RHEA:11628"/>
        <dbReference type="ChEBI" id="CHEBI:15378"/>
        <dbReference type="ChEBI" id="CHEBI:16526"/>
        <dbReference type="ChEBI" id="CHEBI:17478"/>
        <dbReference type="ChEBI" id="CHEBI:35179"/>
        <dbReference type="EC" id="4.1.1.1"/>
    </reaction>
</comment>
<dbReference type="Gene3D" id="3.40.50.970">
    <property type="match status" value="2"/>
</dbReference>
<evidence type="ECO:0000256" key="6">
    <source>
        <dbReference type="ARBA" id="ARBA00022723"/>
    </source>
</evidence>
<sequence>MAQDTIKLADYLFTRLRQLGVESMFGVPGDYNLRLLDFVTPAGLHWVGNCNELNAAYAADGYGRVKGLAALITTYGVGELSALNGIAGAYAENTPVVHIVGTPPRPLQDARTFMHHTFSDGDYRRFAAMSTHITAAQSRIVDSISAPEKIDWILQQALIHNKPVYLEVPDDMPDVLVSAANLKTEITVPIPPRSAEEPQVLAQILERIYQAERPFILVDGESTGLGIVDQLDALIKATAWPTWTSVYGKGLADEQLPNVYGLYAGGFGDDAAKAYFEEADLVLTFGPHYSDTNSYFYTTIPKPKVAITFSGSNIQIKDQTFRDMSASNILSQILSTLDTKKLVKAAGPPKTSLTIDTNAPDTDALVQTNFYPLVNPLFKKGDIILTETGTAAHGGRNFTLPSKSRLFGAVTWLSIGFMLPATLGTALAQRELNANTPSKAQTILFIGDGSLQMTAQEISVMIKKKLNIVIFIINNDGYTIERVIHGRKAAYNDVPFWRHSHALTYFGAAEDHAAENTFQARTVGELKGVLADERISNGSGVRLVEVFMDREDVQGALLYLLNKQLAQEKVDEEKEKGQNQG</sequence>
<dbReference type="GO" id="GO:0000287">
    <property type="term" value="F:magnesium ion binding"/>
    <property type="evidence" value="ECO:0007669"/>
    <property type="project" value="InterPro"/>
</dbReference>
<dbReference type="Pfam" id="PF00205">
    <property type="entry name" value="TPP_enzyme_M"/>
    <property type="match status" value="1"/>
</dbReference>
<keyword evidence="10" id="KW-0456">Lyase</keyword>
<dbReference type="STRING" id="416450.A0A1V6QDZ5"/>
<comment type="similarity">
    <text evidence="3 12">Belongs to the TPP enzyme family.</text>
</comment>
<name>A0A1V6QDZ5_9EURO</name>
<reference evidence="17" key="1">
    <citation type="journal article" date="2017" name="Nat. Microbiol.">
        <title>Global analysis of biosynthetic gene clusters reveals vast potential of secondary metabolite production in Penicillium species.</title>
        <authorList>
            <person name="Nielsen J.C."/>
            <person name="Grijseels S."/>
            <person name="Prigent S."/>
            <person name="Ji B."/>
            <person name="Dainat J."/>
            <person name="Nielsen K.F."/>
            <person name="Frisvad J.C."/>
            <person name="Workman M."/>
            <person name="Nielsen J."/>
        </authorList>
    </citation>
    <scope>NUCLEOTIDE SEQUENCE [LARGE SCALE GENOMIC DNA]</scope>
    <source>
        <strain evidence="17">IBT 31811</strain>
    </source>
</reference>
<evidence type="ECO:0000256" key="1">
    <source>
        <dbReference type="ARBA" id="ARBA00001041"/>
    </source>
</evidence>
<comment type="cofactor">
    <cofactor evidence="2">
        <name>thiamine diphosphate</name>
        <dbReference type="ChEBI" id="CHEBI:58937"/>
    </cofactor>
</comment>
<dbReference type="Pfam" id="PF02776">
    <property type="entry name" value="TPP_enzyme_N"/>
    <property type="match status" value="1"/>
</dbReference>
<evidence type="ECO:0000256" key="12">
    <source>
        <dbReference type="RuleBase" id="RU362132"/>
    </source>
</evidence>
<dbReference type="CDD" id="cd07038">
    <property type="entry name" value="TPP_PYR_PDC_IPDC_like"/>
    <property type="match status" value="1"/>
</dbReference>
<evidence type="ECO:0000256" key="3">
    <source>
        <dbReference type="ARBA" id="ARBA00007812"/>
    </source>
</evidence>
<evidence type="ECO:0000259" key="15">
    <source>
        <dbReference type="Pfam" id="PF02776"/>
    </source>
</evidence>
<gene>
    <name evidence="16" type="ORF">PENANT_c006G10000</name>
</gene>
<evidence type="ECO:0000256" key="7">
    <source>
        <dbReference type="ARBA" id="ARBA00022793"/>
    </source>
</evidence>
<dbReference type="InterPro" id="IPR011766">
    <property type="entry name" value="TPP_enzyme_TPP-bd"/>
</dbReference>
<feature type="binding site" evidence="11">
    <location>
        <position position="475"/>
    </location>
    <ligand>
        <name>Mg(2+)</name>
        <dbReference type="ChEBI" id="CHEBI:18420"/>
    </ligand>
</feature>
<evidence type="ECO:0000256" key="8">
    <source>
        <dbReference type="ARBA" id="ARBA00022842"/>
    </source>
</evidence>
<evidence type="ECO:0000256" key="10">
    <source>
        <dbReference type="ARBA" id="ARBA00023239"/>
    </source>
</evidence>
<evidence type="ECO:0000256" key="5">
    <source>
        <dbReference type="ARBA" id="ARBA00014422"/>
    </source>
</evidence>
<evidence type="ECO:0000256" key="2">
    <source>
        <dbReference type="ARBA" id="ARBA00001964"/>
    </source>
</evidence>
<dbReference type="InterPro" id="IPR029035">
    <property type="entry name" value="DHS-like_NAD/FAD-binding_dom"/>
</dbReference>
<dbReference type="Gene3D" id="3.40.50.1220">
    <property type="entry name" value="TPP-binding domain"/>
    <property type="match status" value="1"/>
</dbReference>
<feature type="binding site" evidence="11">
    <location>
        <position position="477"/>
    </location>
    <ligand>
        <name>Mg(2+)</name>
        <dbReference type="ChEBI" id="CHEBI:18420"/>
    </ligand>
</feature>
<dbReference type="GO" id="GO:0000949">
    <property type="term" value="P:aromatic amino acid family catabolic process to alcohol via Ehrlich pathway"/>
    <property type="evidence" value="ECO:0007669"/>
    <property type="project" value="TreeGrafter"/>
</dbReference>